<dbReference type="Proteomes" id="UP000294684">
    <property type="component" value="Unassembled WGS sequence"/>
</dbReference>
<evidence type="ECO:0008006" key="3">
    <source>
        <dbReference type="Google" id="ProtNLM"/>
    </source>
</evidence>
<dbReference type="EMBL" id="SORO01000002">
    <property type="protein sequence ID" value="TDY68683.1"/>
    <property type="molecule type" value="Genomic_DNA"/>
</dbReference>
<dbReference type="AlphaFoldDB" id="A0A4R8MMB7"/>
<comment type="caution">
    <text evidence="1">The sequence shown here is derived from an EMBL/GenBank/DDBJ whole genome shotgun (WGS) entry which is preliminary data.</text>
</comment>
<name>A0A4R8MMB7_LEPME</name>
<proteinExistence type="predicted"/>
<evidence type="ECO:0000313" key="2">
    <source>
        <dbReference type="Proteomes" id="UP000294684"/>
    </source>
</evidence>
<reference evidence="1 2" key="1">
    <citation type="submission" date="2019-03" db="EMBL/GenBank/DDBJ databases">
        <title>Genomic Encyclopedia of Archaeal and Bacterial Type Strains, Phase II (KMG-II): from individual species to whole genera.</title>
        <authorList>
            <person name="Goeker M."/>
        </authorList>
    </citation>
    <scope>NUCLEOTIDE SEQUENCE [LARGE SCALE GENOMIC DNA]</scope>
    <source>
        <strain evidence="1 2">DSM 21537</strain>
    </source>
</reference>
<keyword evidence="2" id="KW-1185">Reference proteome</keyword>
<evidence type="ECO:0000313" key="1">
    <source>
        <dbReference type="EMBL" id="TDY68683.1"/>
    </source>
</evidence>
<gene>
    <name evidence="1" type="ORF">CLV96_3201</name>
</gene>
<protein>
    <recommendedName>
        <fullName evidence="3">GNAT family N-acetyltransferase</fullName>
    </recommendedName>
</protein>
<accession>A0A4R8MMB7</accession>
<dbReference type="STRING" id="1193051.LEP1GSC017_0102"/>
<sequence>MRLECQIISPSELSRKDIMQMFALMEKNYVGLLFDSFIEDLKQKDSIFLFHSNRTIYGFTGLKLLPFHFEDQDLLIAYSGDTVLDESFRGTLSIPVYWGIFMLKLSEKHPNLYWLLTSKGFRTYRYLSVFFKDFIPMPTQTNQFLVRLRDQVANKFFPNLYNPNLGILNRGENSQTIRDIVSDRNVMRISKDPFIKFFEKTNPDFDKGHELVCLAHFHTSNIHQYILRILNSKSNV</sequence>
<organism evidence="1 2">
    <name type="scientific">Leptospira meyeri</name>
    <dbReference type="NCBI Taxonomy" id="29508"/>
    <lineage>
        <taxon>Bacteria</taxon>
        <taxon>Pseudomonadati</taxon>
        <taxon>Spirochaetota</taxon>
        <taxon>Spirochaetia</taxon>
        <taxon>Leptospirales</taxon>
        <taxon>Leptospiraceae</taxon>
        <taxon>Leptospira</taxon>
    </lineage>
</organism>